<comment type="caution">
    <text evidence="1">The sequence shown here is derived from an EMBL/GenBank/DDBJ whole genome shotgun (WGS) entry which is preliminary data.</text>
</comment>
<keyword evidence="2" id="KW-1185">Reference proteome</keyword>
<reference evidence="1" key="1">
    <citation type="submission" date="2023-03" db="EMBL/GenBank/DDBJ databases">
        <title>Massive genome expansion in bonnet fungi (Mycena s.s.) driven by repeated elements and novel gene families across ecological guilds.</title>
        <authorList>
            <consortium name="Lawrence Berkeley National Laboratory"/>
            <person name="Harder C.B."/>
            <person name="Miyauchi S."/>
            <person name="Viragh M."/>
            <person name="Kuo A."/>
            <person name="Thoen E."/>
            <person name="Andreopoulos B."/>
            <person name="Lu D."/>
            <person name="Skrede I."/>
            <person name="Drula E."/>
            <person name="Henrissat B."/>
            <person name="Morin E."/>
            <person name="Kohler A."/>
            <person name="Barry K."/>
            <person name="LaButti K."/>
            <person name="Morin E."/>
            <person name="Salamov A."/>
            <person name="Lipzen A."/>
            <person name="Mereny Z."/>
            <person name="Hegedus B."/>
            <person name="Baldrian P."/>
            <person name="Stursova M."/>
            <person name="Weitz H."/>
            <person name="Taylor A."/>
            <person name="Grigoriev I.V."/>
            <person name="Nagy L.G."/>
            <person name="Martin F."/>
            <person name="Kauserud H."/>
        </authorList>
    </citation>
    <scope>NUCLEOTIDE SEQUENCE</scope>
    <source>
        <strain evidence="1">9144</strain>
    </source>
</reference>
<evidence type="ECO:0000313" key="1">
    <source>
        <dbReference type="EMBL" id="KAJ7190850.1"/>
    </source>
</evidence>
<sequence>MPSVSVIISPRVDVRLRVDSQSQLVQFLVPRNRRQEGHVRQEMAESVSIGDIDTSPSNPGAGLINQLNRLNMLMVEDPPGLTRLIGWLKIRMRRILWQVRSQSFQWSSRSHGNKVDREELGVGMQNSKYAPALAATVVAKKAATKRKDLFTKAGGYWGPRFRFSDSSASARIIGPTLPEDPWNPILIHSHNVIFADQAIRPHPSNQFSVLAVGHAKASSTGCGGF</sequence>
<proteinExistence type="predicted"/>
<protein>
    <submittedName>
        <fullName evidence="1">Uncharacterized protein</fullName>
    </submittedName>
</protein>
<gene>
    <name evidence="1" type="ORF">GGX14DRAFT_407604</name>
</gene>
<dbReference type="AlphaFoldDB" id="A0AAD6UMK3"/>
<evidence type="ECO:0000313" key="2">
    <source>
        <dbReference type="Proteomes" id="UP001219525"/>
    </source>
</evidence>
<dbReference type="Proteomes" id="UP001219525">
    <property type="component" value="Unassembled WGS sequence"/>
</dbReference>
<accession>A0AAD6UMK3</accession>
<organism evidence="1 2">
    <name type="scientific">Mycena pura</name>
    <dbReference type="NCBI Taxonomy" id="153505"/>
    <lineage>
        <taxon>Eukaryota</taxon>
        <taxon>Fungi</taxon>
        <taxon>Dikarya</taxon>
        <taxon>Basidiomycota</taxon>
        <taxon>Agaricomycotina</taxon>
        <taxon>Agaricomycetes</taxon>
        <taxon>Agaricomycetidae</taxon>
        <taxon>Agaricales</taxon>
        <taxon>Marasmiineae</taxon>
        <taxon>Mycenaceae</taxon>
        <taxon>Mycena</taxon>
    </lineage>
</organism>
<name>A0AAD6UMK3_9AGAR</name>
<dbReference type="EMBL" id="JARJCW010000141">
    <property type="protein sequence ID" value="KAJ7190850.1"/>
    <property type="molecule type" value="Genomic_DNA"/>
</dbReference>